<dbReference type="Gene3D" id="3.10.310.50">
    <property type="match status" value="1"/>
</dbReference>
<dbReference type="Proteomes" id="UP000249720">
    <property type="component" value="Unassembled WGS sequence"/>
</dbReference>
<feature type="domain" description="TPM" evidence="1">
    <location>
        <begin position="10"/>
        <end position="127"/>
    </location>
</feature>
<evidence type="ECO:0000259" key="1">
    <source>
        <dbReference type="Pfam" id="PF04536"/>
    </source>
</evidence>
<organism evidence="2 3">
    <name type="scientific">Hydrotalea sandarakina</name>
    <dbReference type="NCBI Taxonomy" id="1004304"/>
    <lineage>
        <taxon>Bacteria</taxon>
        <taxon>Pseudomonadati</taxon>
        <taxon>Bacteroidota</taxon>
        <taxon>Chitinophagia</taxon>
        <taxon>Chitinophagales</taxon>
        <taxon>Chitinophagaceae</taxon>
        <taxon>Hydrotalea</taxon>
    </lineage>
</organism>
<evidence type="ECO:0000313" key="3">
    <source>
        <dbReference type="Proteomes" id="UP000249720"/>
    </source>
</evidence>
<proteinExistence type="predicted"/>
<dbReference type="EMBL" id="QKZV01000003">
    <property type="protein sequence ID" value="PZX63706.1"/>
    <property type="molecule type" value="Genomic_DNA"/>
</dbReference>
<dbReference type="Pfam" id="PF04536">
    <property type="entry name" value="TPM_phosphatase"/>
    <property type="match status" value="1"/>
</dbReference>
<dbReference type="InterPro" id="IPR007621">
    <property type="entry name" value="TPM_dom"/>
</dbReference>
<dbReference type="PANTHER" id="PTHR30373">
    <property type="entry name" value="UPF0603 PROTEIN YGCG"/>
    <property type="match status" value="1"/>
</dbReference>
<comment type="caution">
    <text evidence="2">The sequence shown here is derived from an EMBL/GenBank/DDBJ whole genome shotgun (WGS) entry which is preliminary data.</text>
</comment>
<dbReference type="AlphaFoldDB" id="A0A2W7RY53"/>
<dbReference type="RefSeq" id="WP_111294536.1">
    <property type="nucleotide sequence ID" value="NZ_QKZV01000003.1"/>
</dbReference>
<reference evidence="2 3" key="1">
    <citation type="submission" date="2018-06" db="EMBL/GenBank/DDBJ databases">
        <title>Genomic Encyclopedia of Archaeal and Bacterial Type Strains, Phase II (KMG-II): from individual species to whole genera.</title>
        <authorList>
            <person name="Goeker M."/>
        </authorList>
    </citation>
    <scope>NUCLEOTIDE SEQUENCE [LARGE SCALE GENOMIC DNA]</scope>
    <source>
        <strain evidence="2 3">DSM 23241</strain>
    </source>
</reference>
<name>A0A2W7RY53_9BACT</name>
<accession>A0A2W7RY53</accession>
<gene>
    <name evidence="2" type="ORF">LX80_01363</name>
</gene>
<sequence length="153" mass="17165">MGIFSPKKTKDFFSEQEKKLIVLAIQKAEKITSGEIRVYVENTCNNQNPVERAAQIFAELNMQLTQQRNGVLVYIAIQSRKLAIYGDVGIHEKVGQEFWEKAVQEMLQHFNASHFAEGITIIINKIGMALATHFPNQAAADGNELPDDIVFGD</sequence>
<dbReference type="OrthoDB" id="9786161at2"/>
<keyword evidence="3" id="KW-1185">Reference proteome</keyword>
<protein>
    <submittedName>
        <fullName evidence="2">TLP18.3/Psb32/MOLO-1 phosphatase superfamily protein</fullName>
    </submittedName>
</protein>
<dbReference type="PANTHER" id="PTHR30373:SF8">
    <property type="entry name" value="BLL7265 PROTEIN"/>
    <property type="match status" value="1"/>
</dbReference>
<evidence type="ECO:0000313" key="2">
    <source>
        <dbReference type="EMBL" id="PZX63706.1"/>
    </source>
</evidence>